<evidence type="ECO:0000259" key="7">
    <source>
        <dbReference type="Pfam" id="PF00808"/>
    </source>
</evidence>
<evidence type="ECO:0000256" key="1">
    <source>
        <dbReference type="ARBA" id="ARBA00004286"/>
    </source>
</evidence>
<feature type="domain" description="Transcription factor CBF/NF-Y/archaeal histone" evidence="7">
    <location>
        <begin position="2"/>
        <end position="65"/>
    </location>
</feature>
<dbReference type="Proteomes" id="UP000248557">
    <property type="component" value="Unassembled WGS sequence"/>
</dbReference>
<evidence type="ECO:0000256" key="2">
    <source>
        <dbReference type="ARBA" id="ARBA00004496"/>
    </source>
</evidence>
<keyword evidence="6" id="KW-0238">DNA-binding</keyword>
<keyword evidence="5" id="KW-0963">Cytoplasm</keyword>
<dbReference type="Pfam" id="PF00808">
    <property type="entry name" value="CBFD_NFYB_HMF"/>
    <property type="match status" value="1"/>
</dbReference>
<evidence type="ECO:0000256" key="6">
    <source>
        <dbReference type="ARBA" id="ARBA00023125"/>
    </source>
</evidence>
<dbReference type="GO" id="GO:0046982">
    <property type="term" value="F:protein heterodimerization activity"/>
    <property type="evidence" value="ECO:0007669"/>
    <property type="project" value="InterPro"/>
</dbReference>
<comment type="similarity">
    <text evidence="3">Belongs to the archaeal histone HMF family.</text>
</comment>
<name>A0A328Q8U6_9EURY</name>
<sequence>MTELPKATMGRLLKKAGATRVSEDAKIELTRVLEEIGEQIGRDAVPFAKHAGRKTVKAEDIKLAINSE</sequence>
<dbReference type="CDD" id="cd22909">
    <property type="entry name" value="HFD_archaea_histone-like"/>
    <property type="match status" value="1"/>
</dbReference>
<dbReference type="AlphaFoldDB" id="A0A328Q8U6"/>
<dbReference type="PANTHER" id="PTHR47828">
    <property type="entry name" value="ARCHAEAL HISTONE A"/>
    <property type="match status" value="1"/>
</dbReference>
<dbReference type="InterPro" id="IPR009072">
    <property type="entry name" value="Histone-fold"/>
</dbReference>
<dbReference type="GeneID" id="3854792"/>
<comment type="caution">
    <text evidence="8">The sequence shown here is derived from an EMBL/GenBank/DDBJ whole genome shotgun (WGS) entry which is preliminary data.</text>
</comment>
<proteinExistence type="inferred from homology"/>
<dbReference type="EMBL" id="NGJK01000042">
    <property type="protein sequence ID" value="RAP03150.1"/>
    <property type="molecule type" value="Genomic_DNA"/>
</dbReference>
<evidence type="ECO:0000313" key="9">
    <source>
        <dbReference type="Proteomes" id="UP000248557"/>
    </source>
</evidence>
<accession>A0A328Q8U6</accession>
<keyword evidence="4" id="KW-0158">Chromosome</keyword>
<reference evidence="8 9" key="1">
    <citation type="submission" date="2017-05" db="EMBL/GenBank/DDBJ databases">
        <title>Host range expansion of the Methanosphaera genus to humans and monogastric animals involves recent and extensive reduction in genome content.</title>
        <authorList>
            <person name="Hoedt E.C."/>
            <person name="Volmer J.G."/>
            <person name="Parks D.H."/>
            <person name="Rosewarne C.P."/>
            <person name="Denman S.E."/>
            <person name="Mcsweeney C.S."/>
            <person name="O Cuiv P."/>
            <person name="Hugenholtz P."/>
            <person name="Tyson G.W."/>
            <person name="Morrison M."/>
        </authorList>
    </citation>
    <scope>NUCLEOTIDE SEQUENCE [LARGE SCALE GENOMIC DNA]</scope>
    <source>
        <strain evidence="8 9">PA5</strain>
    </source>
</reference>
<dbReference type="SUPFAM" id="SSF47113">
    <property type="entry name" value="Histone-fold"/>
    <property type="match status" value="1"/>
</dbReference>
<dbReference type="GO" id="GO:0005737">
    <property type="term" value="C:cytoplasm"/>
    <property type="evidence" value="ECO:0007669"/>
    <property type="project" value="UniProtKB-SubCell"/>
</dbReference>
<evidence type="ECO:0000256" key="3">
    <source>
        <dbReference type="ARBA" id="ARBA00008264"/>
    </source>
</evidence>
<comment type="subcellular location">
    <subcellularLocation>
        <location evidence="1">Chromosome</location>
    </subcellularLocation>
    <subcellularLocation>
        <location evidence="2">Cytoplasm</location>
    </subcellularLocation>
</comment>
<dbReference type="InterPro" id="IPR050004">
    <property type="entry name" value="HmfB-like"/>
</dbReference>
<organism evidence="8 9">
    <name type="scientific">Methanosphaera stadtmanae</name>
    <dbReference type="NCBI Taxonomy" id="2317"/>
    <lineage>
        <taxon>Archaea</taxon>
        <taxon>Methanobacteriati</taxon>
        <taxon>Methanobacteriota</taxon>
        <taxon>Methanomada group</taxon>
        <taxon>Methanobacteria</taxon>
        <taxon>Methanobacteriales</taxon>
        <taxon>Methanobacteriaceae</taxon>
        <taxon>Methanosphaera</taxon>
    </lineage>
</organism>
<dbReference type="InterPro" id="IPR050947">
    <property type="entry name" value="Archaeal_histone_HMF"/>
</dbReference>
<dbReference type="RefSeq" id="WP_011406362.1">
    <property type="nucleotide sequence ID" value="NZ_CATZNA010000050.1"/>
</dbReference>
<evidence type="ECO:0000313" key="8">
    <source>
        <dbReference type="EMBL" id="RAP03150.1"/>
    </source>
</evidence>
<dbReference type="NCBIfam" id="NF043032">
    <property type="entry name" value="archaea_histone"/>
    <property type="match status" value="1"/>
</dbReference>
<evidence type="ECO:0000256" key="5">
    <source>
        <dbReference type="ARBA" id="ARBA00022490"/>
    </source>
</evidence>
<dbReference type="GO" id="GO:0005694">
    <property type="term" value="C:chromosome"/>
    <property type="evidence" value="ECO:0007669"/>
    <property type="project" value="UniProtKB-SubCell"/>
</dbReference>
<dbReference type="Gene3D" id="1.10.20.10">
    <property type="entry name" value="Histone, subunit A"/>
    <property type="match status" value="1"/>
</dbReference>
<dbReference type="OMA" id="HAENYLA"/>
<evidence type="ECO:0000256" key="4">
    <source>
        <dbReference type="ARBA" id="ARBA00022454"/>
    </source>
</evidence>
<dbReference type="InterPro" id="IPR003958">
    <property type="entry name" value="CBFA_NFYB_domain"/>
</dbReference>
<protein>
    <submittedName>
        <fullName evidence="8">Histone</fullName>
    </submittedName>
</protein>
<dbReference type="GO" id="GO:0003677">
    <property type="term" value="F:DNA binding"/>
    <property type="evidence" value="ECO:0007669"/>
    <property type="project" value="UniProtKB-KW"/>
</dbReference>
<gene>
    <name evidence="8" type="ORF">CA615_03810</name>
</gene>
<dbReference type="PANTHER" id="PTHR47828:SF1">
    <property type="entry name" value="ARCHAEAL HISTONE A"/>
    <property type="match status" value="1"/>
</dbReference>